<sequence length="97" mass="10468">MADQRFFNRVGPFSLGELVALSDGEINDPDQEDIVIKDIATLESAEADDLSFLDNMAYLDAFTASEAGAAVVMARHAAKAPQGMALILSEQPYRTFA</sequence>
<feature type="domain" description="UDP-3-O-[3-hydroxymyristoyl] glucosamine N-acyltransferase non-repeat region" evidence="1">
    <location>
        <begin position="33"/>
        <end position="97"/>
    </location>
</feature>
<dbReference type="GO" id="GO:0016747">
    <property type="term" value="F:acyltransferase activity, transferring groups other than amino-acyl groups"/>
    <property type="evidence" value="ECO:0007669"/>
    <property type="project" value="InterPro"/>
</dbReference>
<dbReference type="Pfam" id="PF04613">
    <property type="entry name" value="LpxD"/>
    <property type="match status" value="1"/>
</dbReference>
<dbReference type="InterPro" id="IPR020573">
    <property type="entry name" value="UDP_GlcNAc_AcTrfase_non-rep"/>
</dbReference>
<dbReference type="GO" id="GO:0016020">
    <property type="term" value="C:membrane"/>
    <property type="evidence" value="ECO:0007669"/>
    <property type="project" value="GOC"/>
</dbReference>
<dbReference type="EMBL" id="UINC01029223">
    <property type="protein sequence ID" value="SVB11595.1"/>
    <property type="molecule type" value="Genomic_DNA"/>
</dbReference>
<reference evidence="2" key="1">
    <citation type="submission" date="2018-05" db="EMBL/GenBank/DDBJ databases">
        <authorList>
            <person name="Lanie J.A."/>
            <person name="Ng W.-L."/>
            <person name="Kazmierczak K.M."/>
            <person name="Andrzejewski T.M."/>
            <person name="Davidsen T.M."/>
            <person name="Wayne K.J."/>
            <person name="Tettelin H."/>
            <person name="Glass J.I."/>
            <person name="Rusch D."/>
            <person name="Podicherti R."/>
            <person name="Tsui H.-C.T."/>
            <person name="Winkler M.E."/>
        </authorList>
    </citation>
    <scope>NUCLEOTIDE SEQUENCE</scope>
</reference>
<name>A0A382BCQ7_9ZZZZ</name>
<organism evidence="2">
    <name type="scientific">marine metagenome</name>
    <dbReference type="NCBI Taxonomy" id="408172"/>
    <lineage>
        <taxon>unclassified sequences</taxon>
        <taxon>metagenomes</taxon>
        <taxon>ecological metagenomes</taxon>
    </lineage>
</organism>
<proteinExistence type="predicted"/>
<protein>
    <recommendedName>
        <fullName evidence="1">UDP-3-O-[3-hydroxymyristoyl] glucosamine N-acyltransferase non-repeat region domain-containing protein</fullName>
    </recommendedName>
</protein>
<dbReference type="AlphaFoldDB" id="A0A382BCQ7"/>
<dbReference type="Gene3D" id="3.40.1390.10">
    <property type="entry name" value="MurE/MurF, N-terminal domain"/>
    <property type="match status" value="1"/>
</dbReference>
<evidence type="ECO:0000313" key="2">
    <source>
        <dbReference type="EMBL" id="SVB11595.1"/>
    </source>
</evidence>
<gene>
    <name evidence="2" type="ORF">METZ01_LOCUS164449</name>
</gene>
<evidence type="ECO:0000259" key="1">
    <source>
        <dbReference type="Pfam" id="PF04613"/>
    </source>
</evidence>
<accession>A0A382BCQ7</accession>
<dbReference type="GO" id="GO:0009245">
    <property type="term" value="P:lipid A biosynthetic process"/>
    <property type="evidence" value="ECO:0007669"/>
    <property type="project" value="InterPro"/>
</dbReference>
<feature type="non-terminal residue" evidence="2">
    <location>
        <position position="97"/>
    </location>
</feature>